<evidence type="ECO:0008006" key="7">
    <source>
        <dbReference type="Google" id="ProtNLM"/>
    </source>
</evidence>
<dbReference type="Pfam" id="PF04984">
    <property type="entry name" value="Phage_sheath_1"/>
    <property type="match status" value="1"/>
</dbReference>
<dbReference type="EMBL" id="CP002558">
    <property type="protein sequence ID" value="AEE26296.1"/>
    <property type="molecule type" value="Genomic_DNA"/>
</dbReference>
<evidence type="ECO:0000256" key="1">
    <source>
        <dbReference type="ARBA" id="ARBA00008005"/>
    </source>
</evidence>
<dbReference type="InterPro" id="IPR054564">
    <property type="entry name" value="Gp18_domIII_N"/>
</dbReference>
<name>F4BFQ2_9GAMM</name>
<dbReference type="PANTHER" id="PTHR35861">
    <property type="match status" value="1"/>
</dbReference>
<dbReference type="InterPro" id="IPR020287">
    <property type="entry name" value="Tail_sheath_C"/>
</dbReference>
<dbReference type="InterPro" id="IPR035089">
    <property type="entry name" value="Phage_sheath_subtilisin"/>
</dbReference>
<dbReference type="Pfam" id="PF22671">
    <property type="entry name" value="Gp18_domIII_N"/>
    <property type="match status" value="1"/>
</dbReference>
<dbReference type="HOGENOM" id="CLU_037707_3_0_6"/>
<reference evidence="6" key="1">
    <citation type="journal article" date="2011" name="Appl. Environ. Microbiol.">
        <title>Common ancestry and novel genetic traits of Francisella novicida-like isolates from North America and Australia as revealed by comparative genomic analyses.</title>
        <authorList>
            <person name="Siddaramappa S."/>
            <person name="Challacombe J.F."/>
            <person name="Petersen J.M."/>
            <person name="Pillai S."/>
            <person name="Hogg G."/>
            <person name="Kuske C.R."/>
        </authorList>
    </citation>
    <scope>NUCLEOTIDE SEQUENCE [LARGE SCALE GENOMIC DNA]</scope>
    <source>
        <strain evidence="6">3523</strain>
    </source>
</reference>
<dbReference type="Proteomes" id="UP000008303">
    <property type="component" value="Chromosome"/>
</dbReference>
<evidence type="ECO:0000313" key="6">
    <source>
        <dbReference type="Proteomes" id="UP000008303"/>
    </source>
</evidence>
<dbReference type="AlphaFoldDB" id="F4BFQ2"/>
<dbReference type="Pfam" id="PF17482">
    <property type="entry name" value="Phage_sheath_1C"/>
    <property type="match status" value="1"/>
</dbReference>
<dbReference type="RefSeq" id="WP_014548294.1">
    <property type="nucleotide sequence ID" value="NC_017449.1"/>
</dbReference>
<evidence type="ECO:0000259" key="2">
    <source>
        <dbReference type="Pfam" id="PF04984"/>
    </source>
</evidence>
<comment type="similarity">
    <text evidence="1">Belongs to the myoviridae tail sheath protein family.</text>
</comment>
<sequence>MSFFHGVEVVDVTSGSRPITTVRSSVIGLIGTADSADASVFPLDTPVLIAGQDLEKIAALGTDGTLPSAMAGILASGVGAMVVVIRVAEDADPATQLTNIIGGVDVNTGIRTGISALLDAQAVVKLTPKILIVPNFSDEIGVVNALIPVANSLKAIVVAEAPSTTEADALTFAANFVSDRVYIVDPRVQVTKDGVETLVANSSYVAGHIVRIDHEYGWHYSPSNHVIYGINGTERAIEYDGTATCRANYLNENKVAAIIFDDGFRLWGNYSLAADNDKFQFLSVRRTADMINESIKLAHKWAVDRGITKTLLEDVVMSVNNYLRELTRQEKILGGKCWADPAANPASEIEQGRLVLDFDFTAVYPAQHIQFRSKLTNEYIEELFR</sequence>
<feature type="domain" description="Tail sheath protein Gp18-like" evidence="4">
    <location>
        <begin position="26"/>
        <end position="87"/>
    </location>
</feature>
<organism evidence="5 6">
    <name type="scientific">Francisella hispaniensis</name>
    <dbReference type="NCBI Taxonomy" id="622488"/>
    <lineage>
        <taxon>Bacteria</taxon>
        <taxon>Pseudomonadati</taxon>
        <taxon>Pseudomonadota</taxon>
        <taxon>Gammaproteobacteria</taxon>
        <taxon>Thiotrichales</taxon>
        <taxon>Francisellaceae</taxon>
        <taxon>Francisella</taxon>
    </lineage>
</organism>
<dbReference type="InterPro" id="IPR052042">
    <property type="entry name" value="Tail_sheath_structural"/>
</dbReference>
<accession>F4BFQ2</accession>
<evidence type="ECO:0000259" key="4">
    <source>
        <dbReference type="Pfam" id="PF22671"/>
    </source>
</evidence>
<dbReference type="PATRIC" id="fig|676032.3.peg.999"/>
<proteinExistence type="inferred from homology"/>
<gene>
    <name evidence="5" type="ordered locus">FN3523_0993</name>
</gene>
<dbReference type="PANTHER" id="PTHR35861:SF1">
    <property type="entry name" value="PHAGE TAIL SHEATH PROTEIN"/>
    <property type="match status" value="1"/>
</dbReference>
<feature type="domain" description="Tail sheath protein subtilisin-like" evidence="2">
    <location>
        <begin position="112"/>
        <end position="269"/>
    </location>
</feature>
<feature type="domain" description="Tail sheath protein C-terminal" evidence="3">
    <location>
        <begin position="275"/>
        <end position="375"/>
    </location>
</feature>
<evidence type="ECO:0000313" key="5">
    <source>
        <dbReference type="EMBL" id="AEE26296.1"/>
    </source>
</evidence>
<dbReference type="KEGG" id="fcn:FN3523_0993"/>
<dbReference type="eggNOG" id="COG3497">
    <property type="taxonomic scope" value="Bacteria"/>
</dbReference>
<protein>
    <recommendedName>
        <fullName evidence="7">Major tail sheath protein</fullName>
    </recommendedName>
</protein>
<evidence type="ECO:0000259" key="3">
    <source>
        <dbReference type="Pfam" id="PF17482"/>
    </source>
</evidence>